<keyword evidence="5" id="KW-0677">Repeat</keyword>
<keyword evidence="7 9" id="KW-0862">Zinc</keyword>
<gene>
    <name evidence="12" type="ORF">R5R35_000152</name>
</gene>
<dbReference type="GO" id="GO:0005634">
    <property type="term" value="C:nucleus"/>
    <property type="evidence" value="ECO:0007669"/>
    <property type="project" value="UniProtKB-SubCell"/>
</dbReference>
<dbReference type="Gene3D" id="1.20.1390.10">
    <property type="entry name" value="PWI domain"/>
    <property type="match status" value="1"/>
</dbReference>
<feature type="compositionally biased region" description="Basic and acidic residues" evidence="10">
    <location>
        <begin position="151"/>
        <end position="163"/>
    </location>
</feature>
<evidence type="ECO:0000256" key="10">
    <source>
        <dbReference type="SAM" id="MobiDB-lite"/>
    </source>
</evidence>
<reference evidence="12 13" key="1">
    <citation type="submission" date="2024-03" db="EMBL/GenBank/DDBJ databases">
        <title>The genome assembly and annotation of the cricket Gryllus longicercus Weissman &amp; Gray.</title>
        <authorList>
            <person name="Szrajer S."/>
            <person name="Gray D."/>
            <person name="Ylla G."/>
        </authorList>
    </citation>
    <scope>NUCLEOTIDE SEQUENCE [LARGE SCALE GENOMIC DNA]</scope>
    <source>
        <strain evidence="12">DAG 2021-001</strain>
        <tissue evidence="12">Whole body minus gut</tissue>
    </source>
</reference>
<evidence type="ECO:0000256" key="9">
    <source>
        <dbReference type="PROSITE-ProRule" id="PRU00723"/>
    </source>
</evidence>
<evidence type="ECO:0000256" key="3">
    <source>
        <dbReference type="ARBA" id="ARBA00015071"/>
    </source>
</evidence>
<feature type="compositionally biased region" description="Pro residues" evidence="10">
    <location>
        <begin position="343"/>
        <end position="352"/>
    </location>
</feature>
<dbReference type="SMART" id="SM00356">
    <property type="entry name" value="ZnF_C3H1"/>
    <property type="match status" value="3"/>
</dbReference>
<feature type="region of interest" description="Disordered" evidence="10">
    <location>
        <begin position="370"/>
        <end position="393"/>
    </location>
</feature>
<evidence type="ECO:0000256" key="4">
    <source>
        <dbReference type="ARBA" id="ARBA00022723"/>
    </source>
</evidence>
<feature type="compositionally biased region" description="Basic and acidic residues" evidence="10">
    <location>
        <begin position="119"/>
        <end position="129"/>
    </location>
</feature>
<feature type="compositionally biased region" description="Acidic residues" evidence="10">
    <location>
        <begin position="620"/>
        <end position="629"/>
    </location>
</feature>
<evidence type="ECO:0000259" key="11">
    <source>
        <dbReference type="PROSITE" id="PS50103"/>
    </source>
</evidence>
<dbReference type="PANTHER" id="PTHR14738:SF29">
    <property type="entry name" value="ZINC FINGER CCCH DOMAIN-CONTAINING PROTEIN 14"/>
    <property type="match status" value="1"/>
</dbReference>
<feature type="domain" description="C3H1-type" evidence="11">
    <location>
        <begin position="788"/>
        <end position="813"/>
    </location>
</feature>
<dbReference type="GO" id="GO:0005737">
    <property type="term" value="C:cytoplasm"/>
    <property type="evidence" value="ECO:0007669"/>
    <property type="project" value="TreeGrafter"/>
</dbReference>
<feature type="compositionally biased region" description="Polar residues" evidence="10">
    <location>
        <begin position="374"/>
        <end position="383"/>
    </location>
</feature>
<proteinExistence type="inferred from homology"/>
<dbReference type="InterPro" id="IPR040366">
    <property type="entry name" value="Nab2/ZC3H14"/>
</dbReference>
<protein>
    <recommendedName>
        <fullName evidence="3">Zinc finger CCCH domain-containing protein 14</fullName>
    </recommendedName>
</protein>
<keyword evidence="4 9" id="KW-0479">Metal-binding</keyword>
<feature type="compositionally biased region" description="Basic and acidic residues" evidence="10">
    <location>
        <begin position="250"/>
        <end position="266"/>
    </location>
</feature>
<organism evidence="12 13">
    <name type="scientific">Gryllus longicercus</name>
    <dbReference type="NCBI Taxonomy" id="2509291"/>
    <lineage>
        <taxon>Eukaryota</taxon>
        <taxon>Metazoa</taxon>
        <taxon>Ecdysozoa</taxon>
        <taxon>Arthropoda</taxon>
        <taxon>Hexapoda</taxon>
        <taxon>Insecta</taxon>
        <taxon>Pterygota</taxon>
        <taxon>Neoptera</taxon>
        <taxon>Polyneoptera</taxon>
        <taxon>Orthoptera</taxon>
        <taxon>Ensifera</taxon>
        <taxon>Gryllidea</taxon>
        <taxon>Grylloidea</taxon>
        <taxon>Gryllidae</taxon>
        <taxon>Gryllinae</taxon>
        <taxon>Gryllus</taxon>
    </lineage>
</organism>
<name>A0AAN9VBB9_9ORTH</name>
<evidence type="ECO:0000313" key="12">
    <source>
        <dbReference type="EMBL" id="KAK7791756.1"/>
    </source>
</evidence>
<dbReference type="Pfam" id="PF14608">
    <property type="entry name" value="zf-CCCH_2"/>
    <property type="match status" value="5"/>
</dbReference>
<feature type="region of interest" description="Disordered" evidence="10">
    <location>
        <begin position="612"/>
        <end position="643"/>
    </location>
</feature>
<keyword evidence="13" id="KW-1185">Reference proteome</keyword>
<feature type="region of interest" description="Disordered" evidence="10">
    <location>
        <begin position="495"/>
        <end position="536"/>
    </location>
</feature>
<feature type="compositionally biased region" description="Basic and acidic residues" evidence="10">
    <location>
        <begin position="496"/>
        <end position="521"/>
    </location>
</feature>
<dbReference type="Proteomes" id="UP001378592">
    <property type="component" value="Unassembled WGS sequence"/>
</dbReference>
<feature type="zinc finger region" description="C3H1-type" evidence="9">
    <location>
        <begin position="788"/>
        <end position="813"/>
    </location>
</feature>
<dbReference type="InterPro" id="IPR000571">
    <property type="entry name" value="Znf_CCCH"/>
</dbReference>
<feature type="compositionally biased region" description="Low complexity" evidence="10">
    <location>
        <begin position="164"/>
        <end position="184"/>
    </location>
</feature>
<evidence type="ECO:0000256" key="8">
    <source>
        <dbReference type="ARBA" id="ARBA00023242"/>
    </source>
</evidence>
<accession>A0AAN9VBB9</accession>
<feature type="region of interest" description="Disordered" evidence="10">
    <location>
        <begin position="85"/>
        <end position="129"/>
    </location>
</feature>
<feature type="compositionally biased region" description="Low complexity" evidence="10">
    <location>
        <begin position="210"/>
        <end position="219"/>
    </location>
</feature>
<dbReference type="GO" id="GO:0008270">
    <property type="term" value="F:zinc ion binding"/>
    <property type="evidence" value="ECO:0007669"/>
    <property type="project" value="UniProtKB-KW"/>
</dbReference>
<dbReference type="GO" id="GO:0008143">
    <property type="term" value="F:poly(A) binding"/>
    <property type="evidence" value="ECO:0007669"/>
    <property type="project" value="InterPro"/>
</dbReference>
<dbReference type="Gene3D" id="4.10.1000.30">
    <property type="match status" value="2"/>
</dbReference>
<feature type="region of interest" description="Disordered" evidence="10">
    <location>
        <begin position="141"/>
        <end position="273"/>
    </location>
</feature>
<dbReference type="PROSITE" id="PS50103">
    <property type="entry name" value="ZF_C3H1"/>
    <property type="match status" value="2"/>
</dbReference>
<evidence type="ECO:0000256" key="1">
    <source>
        <dbReference type="ARBA" id="ARBA00004123"/>
    </source>
</evidence>
<keyword evidence="6 9" id="KW-0863">Zinc-finger</keyword>
<evidence type="ECO:0000256" key="6">
    <source>
        <dbReference type="ARBA" id="ARBA00022771"/>
    </source>
</evidence>
<evidence type="ECO:0000313" key="13">
    <source>
        <dbReference type="Proteomes" id="UP001378592"/>
    </source>
</evidence>
<evidence type="ECO:0000256" key="5">
    <source>
        <dbReference type="ARBA" id="ARBA00022737"/>
    </source>
</evidence>
<dbReference type="EMBL" id="JAZDUA010000504">
    <property type="protein sequence ID" value="KAK7791756.1"/>
    <property type="molecule type" value="Genomic_DNA"/>
</dbReference>
<feature type="domain" description="C3H1-type" evidence="11">
    <location>
        <begin position="814"/>
        <end position="834"/>
    </location>
</feature>
<dbReference type="PANTHER" id="PTHR14738">
    <property type="entry name" value="ZINC FINGER CCCH DOMAIN-CONTAINING PROTEIN 14"/>
    <property type="match status" value="1"/>
</dbReference>
<feature type="region of interest" description="Disordered" evidence="10">
    <location>
        <begin position="310"/>
        <end position="356"/>
    </location>
</feature>
<feature type="compositionally biased region" description="Polar residues" evidence="10">
    <location>
        <begin position="319"/>
        <end position="329"/>
    </location>
</feature>
<comment type="subcellular location">
    <subcellularLocation>
        <location evidence="1">Nucleus</location>
    </subcellularLocation>
</comment>
<comment type="similarity">
    <text evidence="2">Belongs to the ZC3H14 family.</text>
</comment>
<feature type="compositionally biased region" description="Basic and acidic residues" evidence="10">
    <location>
        <begin position="191"/>
        <end position="206"/>
    </location>
</feature>
<feature type="compositionally biased region" description="Basic and acidic residues" evidence="10">
    <location>
        <begin position="220"/>
        <end position="243"/>
    </location>
</feature>
<keyword evidence="8" id="KW-0539">Nucleus</keyword>
<dbReference type="AlphaFoldDB" id="A0AAN9VBB9"/>
<dbReference type="GO" id="GO:0043488">
    <property type="term" value="P:regulation of mRNA stability"/>
    <property type="evidence" value="ECO:0007669"/>
    <property type="project" value="InterPro"/>
</dbReference>
<comment type="caution">
    <text evidence="12">The sequence shown here is derived from an EMBL/GenBank/DDBJ whole genome shotgun (WGS) entry which is preliminary data.</text>
</comment>
<sequence>MDYIGAEVSHKIRSAIKAKLMELGAYVDEELPDYIMVMVANKRAKAQMDGDLQLFLGSNTSHFTSWLYQVLQKLQEVTVGNADKKSSKISSVMKDSSSVKRKSTVVDSDSHRKEKRRKSSDTKKSKKVDLEIVKDSKKVSDSGLKSSAKLSDTDKYSRSHNPKEFVSSSRSENSESVVSSSADSKTNKKLLLKEKVEKGVDSDNTKRNSLKSSLSNGSSKSEEKNYLSRLRAEALRSRDERIGKLPGASDELRSLVSSKEENEVKGGGKTGYAQPLQRNKIVLMHSDDEDDDEDFINIKADAEAEQLLKEELPREVLETNVSTPETTPALTEPVESQKKIPEGPAPPPPELPTIPLKENLVPKRPFAKEMPVAPNQQPDPVSTSLPPVPLNLPAVPVSSRLVRKRIADSEAEAADSKITKNEEKPVATAVSVKDRLGVKKTGTVASVKEAKIVTRLGARPVTSGQRACIAQLESDSVSKTVNKRAPPSSLLSRVVMLHDRSRPENQERLSEGRSMKRSGDKEPEEEEEEYDPSNPAVGTVASIVRVKPRPKLPAALQANKNLILKAVAEAQKSVTSAPIRSEPARPVGLWKRTNAGFVRKLENNIGVTLPNRHLQSYKQEEEEDDDVDEDIKPDSTRHVSSGNGHDKIIIKVSSTKPEKGQQYMANTEEMSDDESGANILQYHEECAATEGADAVGSGRAVYPPVGLASRMPRESPQFLVTLDGLDPNMFGSRSTSLDEQATNKEDFDLENVESSVNVESNTPKKAKTPIVYKVESTVEDANDSSTLPKSLERCKYWPSCRLGAKCNFHHPVSPCKTFPKCPFGDKCLYIHPFCKFNSACTRRDCPFVHAAPRTLISPVPRPTLLPKNTFAPICRYFPKCSNLSCKFLHPKACRYGKFCSKQDCNFIHQDLPSVDKLKWTSPFKV</sequence>
<evidence type="ECO:0000256" key="2">
    <source>
        <dbReference type="ARBA" id="ARBA00008423"/>
    </source>
</evidence>
<evidence type="ECO:0000256" key="7">
    <source>
        <dbReference type="ARBA" id="ARBA00022833"/>
    </source>
</evidence>
<feature type="zinc finger region" description="C3H1-type" evidence="9">
    <location>
        <begin position="814"/>
        <end position="834"/>
    </location>
</feature>
<feature type="compositionally biased region" description="Acidic residues" evidence="10">
    <location>
        <begin position="522"/>
        <end position="531"/>
    </location>
</feature>